<dbReference type="InterPro" id="IPR011008">
    <property type="entry name" value="Dimeric_a/b-barrel"/>
</dbReference>
<gene>
    <name evidence="2" type="ORF">CD32_18640</name>
</gene>
<evidence type="ECO:0000313" key="2">
    <source>
        <dbReference type="EMBL" id="KGR82855.1"/>
    </source>
</evidence>
<dbReference type="RefSeq" id="WP_036157446.1">
    <property type="nucleotide sequence ID" value="NZ_AVCX01000002.1"/>
</dbReference>
<protein>
    <recommendedName>
        <fullName evidence="1">ABM domain-containing protein</fullName>
    </recommendedName>
</protein>
<feature type="domain" description="ABM" evidence="1">
    <location>
        <begin position="66"/>
        <end position="153"/>
    </location>
</feature>
<evidence type="ECO:0000313" key="3">
    <source>
        <dbReference type="Proteomes" id="UP000030437"/>
    </source>
</evidence>
<evidence type="ECO:0000259" key="1">
    <source>
        <dbReference type="PROSITE" id="PS51725"/>
    </source>
</evidence>
<dbReference type="STRING" id="1220589.CD32_18640"/>
<dbReference type="AlphaFoldDB" id="A0A0A3IHC6"/>
<dbReference type="OrthoDB" id="2352283at2"/>
<organism evidence="2 3">
    <name type="scientific">Lysinibacillus odysseyi 34hs-1 = NBRC 100172</name>
    <dbReference type="NCBI Taxonomy" id="1220589"/>
    <lineage>
        <taxon>Bacteria</taxon>
        <taxon>Bacillati</taxon>
        <taxon>Bacillota</taxon>
        <taxon>Bacilli</taxon>
        <taxon>Bacillales</taxon>
        <taxon>Bacillaceae</taxon>
        <taxon>Lysinibacillus</taxon>
    </lineage>
</organism>
<dbReference type="PANTHER" id="PTHR34474">
    <property type="entry name" value="SIGNAL TRANSDUCTION PROTEIN TRAP"/>
    <property type="match status" value="1"/>
</dbReference>
<reference evidence="2 3" key="1">
    <citation type="submission" date="2014-02" db="EMBL/GenBank/DDBJ databases">
        <title>Draft genome sequence of Lysinibacillus odysseyi NBRC 100172.</title>
        <authorList>
            <person name="Zhang F."/>
            <person name="Wang G."/>
            <person name="Zhang L."/>
        </authorList>
    </citation>
    <scope>NUCLEOTIDE SEQUENCE [LARGE SCALE GENOMIC DNA]</scope>
    <source>
        <strain evidence="2 3">NBRC 100172</strain>
    </source>
</reference>
<dbReference type="InterPro" id="IPR007138">
    <property type="entry name" value="ABM_dom"/>
</dbReference>
<comment type="caution">
    <text evidence="2">The sequence shown here is derived from an EMBL/GenBank/DDBJ whole genome shotgun (WGS) entry which is preliminary data.</text>
</comment>
<keyword evidence="3" id="KW-1185">Reference proteome</keyword>
<dbReference type="EMBL" id="JPVP01000059">
    <property type="protein sequence ID" value="KGR82855.1"/>
    <property type="molecule type" value="Genomic_DNA"/>
</dbReference>
<proteinExistence type="predicted"/>
<dbReference type="Pfam" id="PF03992">
    <property type="entry name" value="ABM"/>
    <property type="match status" value="1"/>
</dbReference>
<dbReference type="SUPFAM" id="SSF54909">
    <property type="entry name" value="Dimeric alpha+beta barrel"/>
    <property type="match status" value="1"/>
</dbReference>
<dbReference type="Gene3D" id="3.30.70.100">
    <property type="match status" value="1"/>
</dbReference>
<accession>A0A0A3IHC6</accession>
<dbReference type="Proteomes" id="UP000030437">
    <property type="component" value="Unassembled WGS sequence"/>
</dbReference>
<dbReference type="PROSITE" id="PS51725">
    <property type="entry name" value="ABM"/>
    <property type="match status" value="1"/>
</dbReference>
<dbReference type="PANTHER" id="PTHR34474:SF2">
    <property type="entry name" value="SIGNAL TRANSDUCTION PROTEIN TRAP"/>
    <property type="match status" value="1"/>
</dbReference>
<name>A0A0A3IHC6_9BACI</name>
<sequence>MNFYLTSGTPDFMERLVNKHGKENMILLHGGGNSVVMHETTKKSVFATPRSFEVLDGTGTFEQRGFVAMQNVPVMDEARPVFEEQLLKSIAPLKNEPSLIAYRVLRPIKAEIYVVITQWAGPASFDTWTKSHQFQDGLAALLDSSSSPTQNLFNAKTYTTTYTAPPAN</sequence>
<dbReference type="eggNOG" id="COG2329">
    <property type="taxonomic scope" value="Bacteria"/>
</dbReference>
<dbReference type="InterPro" id="IPR050404">
    <property type="entry name" value="Heme-degrading_MO"/>
</dbReference>